<protein>
    <submittedName>
        <fullName evidence="1">Uncharacterized protein</fullName>
    </submittedName>
</protein>
<dbReference type="AlphaFoldDB" id="A0A8K0D0Z3"/>
<comment type="caution">
    <text evidence="1">The sequence shown here is derived from an EMBL/GenBank/DDBJ whole genome shotgun (WGS) entry which is preliminary data.</text>
</comment>
<dbReference type="EMBL" id="VTPC01004244">
    <property type="protein sequence ID" value="KAF2897365.1"/>
    <property type="molecule type" value="Genomic_DNA"/>
</dbReference>
<proteinExistence type="predicted"/>
<dbReference type="Proteomes" id="UP000801492">
    <property type="component" value="Unassembled WGS sequence"/>
</dbReference>
<evidence type="ECO:0000313" key="1">
    <source>
        <dbReference type="EMBL" id="KAF2897365.1"/>
    </source>
</evidence>
<sequence>MKVCIRDHPAIAENNDILQSCLDEDISSAYICYKNFTEKIDVCLEPEEKYLPNFVLGYLNKFMSCDAQIKFTKVIEQTLNTTCVANSTVSVSLSTTIDKKCDFEIYKHLHETSFILKKSVICNDVKNVKDCMINEINKSCPSEDIIKVYYLRSITPLVELCE</sequence>
<name>A0A8K0D0Z3_IGNLU</name>
<evidence type="ECO:0000313" key="2">
    <source>
        <dbReference type="Proteomes" id="UP000801492"/>
    </source>
</evidence>
<accession>A0A8K0D0Z3</accession>
<keyword evidence="2" id="KW-1185">Reference proteome</keyword>
<reference evidence="1" key="1">
    <citation type="submission" date="2019-08" db="EMBL/GenBank/DDBJ databases">
        <title>The genome of the North American firefly Photinus pyralis.</title>
        <authorList>
            <consortium name="Photinus pyralis genome working group"/>
            <person name="Fallon T.R."/>
            <person name="Sander Lower S.E."/>
            <person name="Weng J.-K."/>
        </authorList>
    </citation>
    <scope>NUCLEOTIDE SEQUENCE</scope>
    <source>
        <strain evidence="1">TRF0915ILg1</strain>
        <tissue evidence="1">Whole body</tissue>
    </source>
</reference>
<organism evidence="1 2">
    <name type="scientific">Ignelater luminosus</name>
    <name type="common">Cucubano</name>
    <name type="synonym">Pyrophorus luminosus</name>
    <dbReference type="NCBI Taxonomy" id="2038154"/>
    <lineage>
        <taxon>Eukaryota</taxon>
        <taxon>Metazoa</taxon>
        <taxon>Ecdysozoa</taxon>
        <taxon>Arthropoda</taxon>
        <taxon>Hexapoda</taxon>
        <taxon>Insecta</taxon>
        <taxon>Pterygota</taxon>
        <taxon>Neoptera</taxon>
        <taxon>Endopterygota</taxon>
        <taxon>Coleoptera</taxon>
        <taxon>Polyphaga</taxon>
        <taxon>Elateriformia</taxon>
        <taxon>Elateroidea</taxon>
        <taxon>Elateridae</taxon>
        <taxon>Agrypninae</taxon>
        <taxon>Pyrophorini</taxon>
        <taxon>Ignelater</taxon>
    </lineage>
</organism>
<gene>
    <name evidence="1" type="ORF">ILUMI_08810</name>
</gene>
<dbReference type="OrthoDB" id="6712663at2759"/>